<dbReference type="InterPro" id="IPR004827">
    <property type="entry name" value="bZIP"/>
</dbReference>
<evidence type="ECO:0000256" key="4">
    <source>
        <dbReference type="ARBA" id="ARBA00023163"/>
    </source>
</evidence>
<dbReference type="InterPro" id="IPR047167">
    <property type="entry name" value="NFE2-like"/>
</dbReference>
<dbReference type="GO" id="GO:0000981">
    <property type="term" value="F:DNA-binding transcription factor activity, RNA polymerase II-specific"/>
    <property type="evidence" value="ECO:0007669"/>
    <property type="project" value="TreeGrafter"/>
</dbReference>
<dbReference type="Gene3D" id="1.10.880.10">
    <property type="entry name" value="Transcription factor, Skn-1-like, DNA-binding domain"/>
    <property type="match status" value="1"/>
</dbReference>
<evidence type="ECO:0000256" key="1">
    <source>
        <dbReference type="ARBA" id="ARBA00023015"/>
    </source>
</evidence>
<evidence type="ECO:0000256" key="2">
    <source>
        <dbReference type="ARBA" id="ARBA00023125"/>
    </source>
</evidence>
<evidence type="ECO:0000256" key="3">
    <source>
        <dbReference type="ARBA" id="ARBA00023159"/>
    </source>
</evidence>
<keyword evidence="2" id="KW-0238">DNA-binding</keyword>
<evidence type="ECO:0000256" key="6">
    <source>
        <dbReference type="SAM" id="Coils"/>
    </source>
</evidence>
<proteinExistence type="predicted"/>
<dbReference type="InterPro" id="IPR046347">
    <property type="entry name" value="bZIP_sf"/>
</dbReference>
<sequence length="290" mass="33062">MCFLDDEYIFILWFYGHAGGPIVDTAPQFQSYEADTNDNIYHASTSPLFSAANSDSGVSLQDSLLDTIFDENGCVFSSPPCNEDIKPQFILTSESSSNHMASASSSSYFGSENGDSSSFMLNTQNEAGKEKRSICRDELRCKELEIPFTVSMITNYPVEEFNSLLRQHRLNEEQLTLVKDIRRRGKNKVAAQNCRKKKMNELTGLEAEINDLKRKRGELIRDKDELKRSKLHLRKQLDQTYIEVFNSVRDNLGRPYDPRYYTLHISDDGDAHIIPNKVNSFSMASYHHTA</sequence>
<evidence type="ECO:0000256" key="5">
    <source>
        <dbReference type="ARBA" id="ARBA00023242"/>
    </source>
</evidence>
<dbReference type="InterPro" id="IPR008917">
    <property type="entry name" value="TF_DNA-bd_sf"/>
</dbReference>
<dbReference type="OrthoDB" id="7458135at2759"/>
<keyword evidence="5" id="KW-0539">Nucleus</keyword>
<gene>
    <name evidence="8" type="ORF">EB796_002532</name>
</gene>
<dbReference type="Proteomes" id="UP000593567">
    <property type="component" value="Unassembled WGS sequence"/>
</dbReference>
<dbReference type="PROSITE" id="PS00036">
    <property type="entry name" value="BZIP_BASIC"/>
    <property type="match status" value="1"/>
</dbReference>
<accession>A0A7J7KLX5</accession>
<dbReference type="SUPFAM" id="SSF47454">
    <property type="entry name" value="A DNA-binding domain in eukaryotic transcription factors"/>
    <property type="match status" value="1"/>
</dbReference>
<keyword evidence="9" id="KW-1185">Reference proteome</keyword>
<keyword evidence="4" id="KW-0804">Transcription</keyword>
<dbReference type="SUPFAM" id="SSF57959">
    <property type="entry name" value="Leucine zipper domain"/>
    <property type="match status" value="1"/>
</dbReference>
<keyword evidence="6" id="KW-0175">Coiled coil</keyword>
<dbReference type="InterPro" id="IPR004826">
    <property type="entry name" value="bZIP_Maf"/>
</dbReference>
<dbReference type="PANTHER" id="PTHR24411">
    <property type="entry name" value="NUCLEAR FACTOR ERYTHROID 2-RELATED FACTOR"/>
    <property type="match status" value="1"/>
</dbReference>
<protein>
    <submittedName>
        <fullName evidence="8">Nfe2l2</fullName>
    </submittedName>
</protein>
<evidence type="ECO:0000259" key="7">
    <source>
        <dbReference type="PROSITE" id="PS50217"/>
    </source>
</evidence>
<feature type="domain" description="BZIP" evidence="7">
    <location>
        <begin position="177"/>
        <end position="240"/>
    </location>
</feature>
<dbReference type="PROSITE" id="PS50217">
    <property type="entry name" value="BZIP"/>
    <property type="match status" value="1"/>
</dbReference>
<dbReference type="EMBL" id="VXIV02000297">
    <property type="protein sequence ID" value="KAF6039161.1"/>
    <property type="molecule type" value="Genomic_DNA"/>
</dbReference>
<dbReference type="GO" id="GO:0005634">
    <property type="term" value="C:nucleus"/>
    <property type="evidence" value="ECO:0007669"/>
    <property type="project" value="TreeGrafter"/>
</dbReference>
<keyword evidence="3" id="KW-0010">Activator</keyword>
<dbReference type="GO" id="GO:0000978">
    <property type="term" value="F:RNA polymerase II cis-regulatory region sequence-specific DNA binding"/>
    <property type="evidence" value="ECO:0007669"/>
    <property type="project" value="InterPro"/>
</dbReference>
<reference evidence="8" key="1">
    <citation type="submission" date="2020-06" db="EMBL/GenBank/DDBJ databases">
        <title>Draft genome of Bugula neritina, a colonial animal packing powerful symbionts and potential medicines.</title>
        <authorList>
            <person name="Rayko M."/>
        </authorList>
    </citation>
    <scope>NUCLEOTIDE SEQUENCE [LARGE SCALE GENOMIC DNA]</scope>
    <source>
        <strain evidence="8">Kwan_BN1</strain>
    </source>
</reference>
<organism evidence="8 9">
    <name type="scientific">Bugula neritina</name>
    <name type="common">Brown bryozoan</name>
    <name type="synonym">Sertularia neritina</name>
    <dbReference type="NCBI Taxonomy" id="10212"/>
    <lineage>
        <taxon>Eukaryota</taxon>
        <taxon>Metazoa</taxon>
        <taxon>Spiralia</taxon>
        <taxon>Lophotrochozoa</taxon>
        <taxon>Bryozoa</taxon>
        <taxon>Gymnolaemata</taxon>
        <taxon>Cheilostomatida</taxon>
        <taxon>Flustrina</taxon>
        <taxon>Buguloidea</taxon>
        <taxon>Bugulidae</taxon>
        <taxon>Bugula</taxon>
    </lineage>
</organism>
<evidence type="ECO:0000313" key="8">
    <source>
        <dbReference type="EMBL" id="KAF6039161.1"/>
    </source>
</evidence>
<name>A0A7J7KLX5_BUGNE</name>
<evidence type="ECO:0000313" key="9">
    <source>
        <dbReference type="Proteomes" id="UP000593567"/>
    </source>
</evidence>
<dbReference type="SMART" id="SM00338">
    <property type="entry name" value="BRLZ"/>
    <property type="match status" value="1"/>
</dbReference>
<comment type="caution">
    <text evidence="8">The sequence shown here is derived from an EMBL/GenBank/DDBJ whole genome shotgun (WGS) entry which is preliminary data.</text>
</comment>
<dbReference type="Pfam" id="PF03131">
    <property type="entry name" value="bZIP_Maf"/>
    <property type="match status" value="1"/>
</dbReference>
<dbReference type="PANTHER" id="PTHR24411:SF55">
    <property type="entry name" value="SEGMENTATION PROTEIN CAP'N'COLLAR"/>
    <property type="match status" value="1"/>
</dbReference>
<feature type="coiled-coil region" evidence="6">
    <location>
        <begin position="195"/>
        <end position="229"/>
    </location>
</feature>
<dbReference type="AlphaFoldDB" id="A0A7J7KLX5"/>
<keyword evidence="1" id="KW-0805">Transcription regulation</keyword>